<dbReference type="AlphaFoldDB" id="A0A7Y0HSQ3"/>
<dbReference type="InterPro" id="IPR018649">
    <property type="entry name" value="SHOCT"/>
</dbReference>
<feature type="compositionally biased region" description="Low complexity" evidence="1">
    <location>
        <begin position="341"/>
        <end position="359"/>
    </location>
</feature>
<evidence type="ECO:0000256" key="1">
    <source>
        <dbReference type="SAM" id="MobiDB-lite"/>
    </source>
</evidence>
<dbReference type="PANTHER" id="PTHR37826:SF2">
    <property type="entry name" value="ZINC-RIBBON DOMAIN-CONTAINING PROTEIN"/>
    <property type="match status" value="1"/>
</dbReference>
<dbReference type="Pfam" id="PF09851">
    <property type="entry name" value="SHOCT"/>
    <property type="match status" value="1"/>
</dbReference>
<dbReference type="Pfam" id="PF13421">
    <property type="entry name" value="Band_7_1"/>
    <property type="match status" value="1"/>
</dbReference>
<dbReference type="InterPro" id="IPR033880">
    <property type="entry name" value="SPFH_YdjI"/>
</dbReference>
<dbReference type="CDD" id="cd03408">
    <property type="entry name" value="SPFH_like_u1"/>
    <property type="match status" value="1"/>
</dbReference>
<comment type="caution">
    <text evidence="4">The sequence shown here is derived from an EMBL/GenBank/DDBJ whole genome shotgun (WGS) entry which is preliminary data.</text>
</comment>
<evidence type="ECO:0000259" key="3">
    <source>
        <dbReference type="Pfam" id="PF13421"/>
    </source>
</evidence>
<dbReference type="RefSeq" id="WP_169172302.1">
    <property type="nucleotide sequence ID" value="NZ_JAAIII010000004.1"/>
</dbReference>
<gene>
    <name evidence="4" type="ORF">G1C95_1448</name>
</gene>
<feature type="domain" description="SPFH" evidence="3">
    <location>
        <begin position="127"/>
        <end position="270"/>
    </location>
</feature>
<dbReference type="Proteomes" id="UP000532194">
    <property type="component" value="Unassembled WGS sequence"/>
</dbReference>
<evidence type="ECO:0000313" key="5">
    <source>
        <dbReference type="Proteomes" id="UP000532194"/>
    </source>
</evidence>
<name>A0A7Y0HSQ3_9BIFI</name>
<accession>A0A7Y0HSQ3</accession>
<keyword evidence="5" id="KW-1185">Reference proteome</keyword>
<sequence>MGILVALGGAIGGTFADQWKDIITAGPFDEHVVVSPGVLKGTDNGRGSNYHGSEGVISNGSKIFVPENTAAFIFSQSGIENVISTPGGYEYRNGQDSVFNGDGIGSAIFKQIGDRIGYGGITDDYKQIAFVNLREIRDIKFGTHGPLMYNDLFYGTDLEIYSYGSFTVKVTDPVRFVRNFVPPNVMSYSFDDAKVRSQITGEFLQSFIVAVNSLSKEYRISELPAQANNVAQRIATDSANAGTWPSRFGFNIVKVAIENIEFSPESRELVRRFSRNRMDLRAYEGVSQQASNVAAQQRIAQGVENHGLGDVGGMLFGANLAQTINPMTGGTMPIEPVQPNQSAQSSQTSQQPAAQSAMSLTEQLDAVQKLKELLDAGILSQEEFDAKKKEILGL</sequence>
<proteinExistence type="predicted"/>
<evidence type="ECO:0000313" key="4">
    <source>
        <dbReference type="EMBL" id="NMM94261.1"/>
    </source>
</evidence>
<dbReference type="PANTHER" id="PTHR37826">
    <property type="entry name" value="FLOTILLIN BAND_7_5 DOMAIN PROTEIN"/>
    <property type="match status" value="1"/>
</dbReference>
<evidence type="ECO:0000259" key="2">
    <source>
        <dbReference type="Pfam" id="PF09851"/>
    </source>
</evidence>
<protein>
    <submittedName>
        <fullName evidence="4">Virion core protein</fullName>
    </submittedName>
</protein>
<feature type="domain" description="SHOCT" evidence="2">
    <location>
        <begin position="365"/>
        <end position="392"/>
    </location>
</feature>
<organism evidence="4 5">
    <name type="scientific">Bifidobacterium oedipodis</name>
    <dbReference type="NCBI Taxonomy" id="2675322"/>
    <lineage>
        <taxon>Bacteria</taxon>
        <taxon>Bacillati</taxon>
        <taxon>Actinomycetota</taxon>
        <taxon>Actinomycetes</taxon>
        <taxon>Bifidobacteriales</taxon>
        <taxon>Bifidobacteriaceae</taxon>
        <taxon>Bifidobacterium</taxon>
    </lineage>
</organism>
<dbReference type="EMBL" id="JAAIII010000004">
    <property type="protein sequence ID" value="NMM94261.1"/>
    <property type="molecule type" value="Genomic_DNA"/>
</dbReference>
<feature type="region of interest" description="Disordered" evidence="1">
    <location>
        <begin position="328"/>
        <end position="360"/>
    </location>
</feature>
<reference evidence="4 5" key="1">
    <citation type="submission" date="2020-02" db="EMBL/GenBank/DDBJ databases">
        <title>Characterization of phylogenetic diversity of novel bifidobacterial species isolated in Czech ZOOs.</title>
        <authorList>
            <person name="Lugli G.A."/>
            <person name="Vera N.B."/>
            <person name="Ventura M."/>
        </authorList>
    </citation>
    <scope>NUCLEOTIDE SEQUENCE [LARGE SCALE GENOMIC DNA]</scope>
    <source>
        <strain evidence="4 5">DSM 109957</strain>
    </source>
</reference>